<sequence>MSLLSRITGATLEIGVTDMTSSRRFYDRVLGAEPDLVIDDDLQEYQPHPGLWLQLSVQDAPSPSSRLRFGVIDIAEARADLSDLGVAVGEIESVPGLISWCDFDDPDGNPLGLYQELS</sequence>
<organism evidence="1 2">
    <name type="scientific">Amnibacterium flavum</name>
    <dbReference type="NCBI Taxonomy" id="2173173"/>
    <lineage>
        <taxon>Bacteria</taxon>
        <taxon>Bacillati</taxon>
        <taxon>Actinomycetota</taxon>
        <taxon>Actinomycetes</taxon>
        <taxon>Micrococcales</taxon>
        <taxon>Microbacteriaceae</taxon>
        <taxon>Amnibacterium</taxon>
    </lineage>
</organism>
<evidence type="ECO:0008006" key="3">
    <source>
        <dbReference type="Google" id="ProtNLM"/>
    </source>
</evidence>
<comment type="caution">
    <text evidence="1">The sequence shown here is derived from an EMBL/GenBank/DDBJ whole genome shotgun (WGS) entry which is preliminary data.</text>
</comment>
<dbReference type="Proteomes" id="UP000244893">
    <property type="component" value="Unassembled WGS sequence"/>
</dbReference>
<dbReference type="AlphaFoldDB" id="A0A2V1HNL3"/>
<dbReference type="InterPro" id="IPR029068">
    <property type="entry name" value="Glyas_Bleomycin-R_OHBP_Dase"/>
</dbReference>
<evidence type="ECO:0000313" key="2">
    <source>
        <dbReference type="Proteomes" id="UP000244893"/>
    </source>
</evidence>
<proteinExistence type="predicted"/>
<dbReference type="Gene3D" id="3.10.180.10">
    <property type="entry name" value="2,3-Dihydroxybiphenyl 1,2-Dioxygenase, domain 1"/>
    <property type="match status" value="1"/>
</dbReference>
<dbReference type="SUPFAM" id="SSF54593">
    <property type="entry name" value="Glyoxalase/Bleomycin resistance protein/Dihydroxybiphenyl dioxygenase"/>
    <property type="match status" value="1"/>
</dbReference>
<reference evidence="1 2" key="1">
    <citation type="submission" date="2018-05" db="EMBL/GenBank/DDBJ databases">
        <title>Amnibacterium sp. M8JJ-5, whole genome shotgun sequence.</title>
        <authorList>
            <person name="Tuo L."/>
        </authorList>
    </citation>
    <scope>NUCLEOTIDE SEQUENCE [LARGE SCALE GENOMIC DNA]</scope>
    <source>
        <strain evidence="1 2">M8JJ-5</strain>
    </source>
</reference>
<dbReference type="OrthoDB" id="2453533at2"/>
<dbReference type="EMBL" id="QEOP01000002">
    <property type="protein sequence ID" value="PVZ94223.1"/>
    <property type="molecule type" value="Genomic_DNA"/>
</dbReference>
<accession>A0A2V1HNL3</accession>
<keyword evidence="2" id="KW-1185">Reference proteome</keyword>
<name>A0A2V1HNL3_9MICO</name>
<evidence type="ECO:0000313" key="1">
    <source>
        <dbReference type="EMBL" id="PVZ94223.1"/>
    </source>
</evidence>
<protein>
    <recommendedName>
        <fullName evidence="3">Glyoxalase</fullName>
    </recommendedName>
</protein>
<gene>
    <name evidence="1" type="ORF">DDQ50_10800</name>
</gene>
<dbReference type="RefSeq" id="WP_116756736.1">
    <property type="nucleotide sequence ID" value="NZ_JBHUEX010000001.1"/>
</dbReference>